<protein>
    <submittedName>
        <fullName evidence="1">Uncharacterized protein</fullName>
    </submittedName>
</protein>
<dbReference type="AlphaFoldDB" id="A0A6N2WFX0"/>
<reference evidence="1" key="1">
    <citation type="submission" date="2019-11" db="EMBL/GenBank/DDBJ databases">
        <authorList>
            <person name="Feng L."/>
        </authorList>
    </citation>
    <scope>NUCLEOTIDE SEQUENCE</scope>
    <source>
        <strain evidence="1">CnexileLFYP112</strain>
    </source>
</reference>
<accession>A0A6N2WFX0</accession>
<evidence type="ECO:0000313" key="1">
    <source>
        <dbReference type="EMBL" id="VYT41160.1"/>
    </source>
</evidence>
<name>A0A6N2WFX0_9FIRM</name>
<organism evidence="1">
    <name type="scientific">[Clostridium] nexile</name>
    <dbReference type="NCBI Taxonomy" id="29361"/>
    <lineage>
        <taxon>Bacteria</taxon>
        <taxon>Bacillati</taxon>
        <taxon>Bacillota</taxon>
        <taxon>Clostridia</taxon>
        <taxon>Lachnospirales</taxon>
        <taxon>Lachnospiraceae</taxon>
        <taxon>Tyzzerella</taxon>
    </lineage>
</organism>
<proteinExistence type="predicted"/>
<gene>
    <name evidence="1" type="ORF">CNLFYP112_01001</name>
</gene>
<dbReference type="EMBL" id="CACRTG010000047">
    <property type="protein sequence ID" value="VYT41160.1"/>
    <property type="molecule type" value="Genomic_DNA"/>
</dbReference>
<sequence length="65" mass="7523">MDQKEKTECMGLDGMQKMNGAINADLMTVEEIHQKLEAGYKDMECGRVREASEAFTEFRQRHEAR</sequence>